<protein>
    <submittedName>
        <fullName evidence="1">Uncharacterized protein</fullName>
    </submittedName>
</protein>
<dbReference type="Proteomes" id="UP000076857">
    <property type="component" value="Chromosome"/>
</dbReference>
<gene>
    <name evidence="1" type="ORF">A3L25_000425</name>
</gene>
<evidence type="ECO:0000313" key="2">
    <source>
        <dbReference type="Proteomes" id="UP000076857"/>
    </source>
</evidence>
<proteinExistence type="predicted"/>
<accession>A0AAP9SLM3</accession>
<evidence type="ECO:0000313" key="1">
    <source>
        <dbReference type="EMBL" id="QJQ07954.1"/>
    </source>
</evidence>
<reference evidence="1 2" key="1">
    <citation type="submission" date="2016-04" db="EMBL/GenBank/DDBJ databases">
        <authorList>
            <person name="Qiu J."/>
        </authorList>
    </citation>
    <scope>NUCLEOTIDE SEQUENCE [LARGE SCALE GENOMIC DNA]</scope>
    <source>
        <strain evidence="1 2">JQ581</strain>
    </source>
</reference>
<name>A0AAP9SLM3_PSEPU</name>
<dbReference type="AlphaFoldDB" id="A0AAP9SLM3"/>
<dbReference type="EMBL" id="CP050951">
    <property type="protein sequence ID" value="QJQ07954.1"/>
    <property type="molecule type" value="Genomic_DNA"/>
</dbReference>
<organism evidence="1 2">
    <name type="scientific">Pseudomonas putida</name>
    <name type="common">Arthrobacter siderocapsulatus</name>
    <dbReference type="NCBI Taxonomy" id="303"/>
    <lineage>
        <taxon>Bacteria</taxon>
        <taxon>Pseudomonadati</taxon>
        <taxon>Pseudomonadota</taxon>
        <taxon>Gammaproteobacteria</taxon>
        <taxon>Pseudomonadales</taxon>
        <taxon>Pseudomonadaceae</taxon>
        <taxon>Pseudomonas</taxon>
    </lineage>
</organism>
<dbReference type="RefSeq" id="WP_155737803.1">
    <property type="nucleotide sequence ID" value="NZ_CP050951.1"/>
</dbReference>
<reference evidence="1 2" key="2">
    <citation type="submission" date="2020-04" db="EMBL/GenBank/DDBJ databases">
        <title>Complete genome sequence of Pseudomonas putida strain JQ581.</title>
        <authorList>
            <person name="Mu Y."/>
        </authorList>
    </citation>
    <scope>NUCLEOTIDE SEQUENCE [LARGE SCALE GENOMIC DNA]</scope>
    <source>
        <strain evidence="1 2">JQ581</strain>
    </source>
</reference>
<sequence>MHSINRSGARRPRNGNQALALVSVVSRKSSAARAAHRRQASSHICFGPITPVLSSLPALFLPFDIEGIAAATTFISRHAPRVRAPKVQE</sequence>